<protein>
    <submittedName>
        <fullName evidence="1">Uncharacterized protein</fullName>
    </submittedName>
</protein>
<sequence>MTVKSIVIINGEEVEIKDLENKEDFADSINKRVLSERNYIIEKPA</sequence>
<dbReference type="AlphaFoldDB" id="A0A9D2TLZ6"/>
<name>A0A9D2TLZ6_9FIRM</name>
<evidence type="ECO:0000313" key="2">
    <source>
        <dbReference type="Proteomes" id="UP000823902"/>
    </source>
</evidence>
<comment type="caution">
    <text evidence="1">The sequence shown here is derived from an EMBL/GenBank/DDBJ whole genome shotgun (WGS) entry which is preliminary data.</text>
</comment>
<accession>A0A9D2TLZ6</accession>
<evidence type="ECO:0000313" key="1">
    <source>
        <dbReference type="EMBL" id="HJC74006.1"/>
    </source>
</evidence>
<reference evidence="1" key="1">
    <citation type="journal article" date="2021" name="PeerJ">
        <title>Extensive microbial diversity within the chicken gut microbiome revealed by metagenomics and culture.</title>
        <authorList>
            <person name="Gilroy R."/>
            <person name="Ravi A."/>
            <person name="Getino M."/>
            <person name="Pursley I."/>
            <person name="Horton D.L."/>
            <person name="Alikhan N.F."/>
            <person name="Baker D."/>
            <person name="Gharbi K."/>
            <person name="Hall N."/>
            <person name="Watson M."/>
            <person name="Adriaenssens E.M."/>
            <person name="Foster-Nyarko E."/>
            <person name="Jarju S."/>
            <person name="Secka A."/>
            <person name="Antonio M."/>
            <person name="Oren A."/>
            <person name="Chaudhuri R.R."/>
            <person name="La Ragione R."/>
            <person name="Hildebrand F."/>
            <person name="Pallen M.J."/>
        </authorList>
    </citation>
    <scope>NUCLEOTIDE SEQUENCE</scope>
    <source>
        <strain evidence="1">CHK196-7946</strain>
    </source>
</reference>
<gene>
    <name evidence="1" type="ORF">H9697_03525</name>
</gene>
<reference evidence="1" key="2">
    <citation type="submission" date="2021-04" db="EMBL/GenBank/DDBJ databases">
        <authorList>
            <person name="Gilroy R."/>
        </authorList>
    </citation>
    <scope>NUCLEOTIDE SEQUENCE</scope>
    <source>
        <strain evidence="1">CHK196-7946</strain>
    </source>
</reference>
<organism evidence="1 2">
    <name type="scientific">Candidatus Mediterraneibacter faecavium</name>
    <dbReference type="NCBI Taxonomy" id="2838668"/>
    <lineage>
        <taxon>Bacteria</taxon>
        <taxon>Bacillati</taxon>
        <taxon>Bacillota</taxon>
        <taxon>Clostridia</taxon>
        <taxon>Lachnospirales</taxon>
        <taxon>Lachnospiraceae</taxon>
        <taxon>Mediterraneibacter</taxon>
    </lineage>
</organism>
<proteinExistence type="predicted"/>
<dbReference type="Proteomes" id="UP000823902">
    <property type="component" value="Unassembled WGS sequence"/>
</dbReference>
<dbReference type="EMBL" id="DWVY01000013">
    <property type="protein sequence ID" value="HJC74006.1"/>
    <property type="molecule type" value="Genomic_DNA"/>
</dbReference>